<dbReference type="EMBL" id="CM037624">
    <property type="protein sequence ID" value="KAH8011200.1"/>
    <property type="molecule type" value="Genomic_DNA"/>
</dbReference>
<keyword evidence="2" id="KW-1185">Reference proteome</keyword>
<name>A0ACB8FVR3_9SAUR</name>
<gene>
    <name evidence="1" type="ORF">K3G42_019938</name>
</gene>
<proteinExistence type="predicted"/>
<evidence type="ECO:0000313" key="2">
    <source>
        <dbReference type="Proteomes" id="UP000827872"/>
    </source>
</evidence>
<protein>
    <submittedName>
        <fullName evidence="1">Uncharacterized protein</fullName>
    </submittedName>
</protein>
<sequence>MTKLAFEKPLSGPSVTLPPPVPPYLPSHLADLHHILPIRIPPEITVPFRQLFSHWFPRPAYQSVCSGKGRGRGCFAWSCHREGGENGAAVAAAGGAPVVARTPPPPPAPPPKKAPGSPSAPKDDIREHRILRSTMPDKKFIENLSGTGKAIGVLTSGGDAQGQCEQLYVGRSIVHQGLEAEES</sequence>
<accession>A0ACB8FVR3</accession>
<dbReference type="Proteomes" id="UP000827872">
    <property type="component" value="Linkage Group LG11"/>
</dbReference>
<comment type="caution">
    <text evidence="1">The sequence shown here is derived from an EMBL/GenBank/DDBJ whole genome shotgun (WGS) entry which is preliminary data.</text>
</comment>
<evidence type="ECO:0000313" key="1">
    <source>
        <dbReference type="EMBL" id="KAH8011200.1"/>
    </source>
</evidence>
<organism evidence="1 2">
    <name type="scientific">Sphaerodactylus townsendi</name>
    <dbReference type="NCBI Taxonomy" id="933632"/>
    <lineage>
        <taxon>Eukaryota</taxon>
        <taxon>Metazoa</taxon>
        <taxon>Chordata</taxon>
        <taxon>Craniata</taxon>
        <taxon>Vertebrata</taxon>
        <taxon>Euteleostomi</taxon>
        <taxon>Lepidosauria</taxon>
        <taxon>Squamata</taxon>
        <taxon>Bifurcata</taxon>
        <taxon>Gekkota</taxon>
        <taxon>Sphaerodactylidae</taxon>
        <taxon>Sphaerodactylus</taxon>
    </lineage>
</organism>
<reference evidence="1" key="1">
    <citation type="submission" date="2021-08" db="EMBL/GenBank/DDBJ databases">
        <title>The first chromosome-level gecko genome reveals the dynamic sex chromosomes of Neotropical dwarf geckos (Sphaerodactylidae: Sphaerodactylus).</title>
        <authorList>
            <person name="Pinto B.J."/>
            <person name="Keating S.E."/>
            <person name="Gamble T."/>
        </authorList>
    </citation>
    <scope>NUCLEOTIDE SEQUENCE</scope>
    <source>
        <strain evidence="1">TG3544</strain>
    </source>
</reference>